<proteinExistence type="predicted"/>
<organism evidence="1 2">
    <name type="scientific">Panagrolaimus sp. ES5</name>
    <dbReference type="NCBI Taxonomy" id="591445"/>
    <lineage>
        <taxon>Eukaryota</taxon>
        <taxon>Metazoa</taxon>
        <taxon>Ecdysozoa</taxon>
        <taxon>Nematoda</taxon>
        <taxon>Chromadorea</taxon>
        <taxon>Rhabditida</taxon>
        <taxon>Tylenchina</taxon>
        <taxon>Panagrolaimomorpha</taxon>
        <taxon>Panagrolaimoidea</taxon>
        <taxon>Panagrolaimidae</taxon>
        <taxon>Panagrolaimus</taxon>
    </lineage>
</organism>
<accession>A0AC34FNZ1</accession>
<evidence type="ECO:0000313" key="2">
    <source>
        <dbReference type="WBParaSite" id="ES5_v2.g18855.t1"/>
    </source>
</evidence>
<protein>
    <submittedName>
        <fullName evidence="2">Integrase zinc-binding domain-containing protein</fullName>
    </submittedName>
</protein>
<dbReference type="WBParaSite" id="ES5_v2.g18855.t1">
    <property type="protein sequence ID" value="ES5_v2.g18855.t1"/>
    <property type="gene ID" value="ES5_v2.g18855"/>
</dbReference>
<name>A0AC34FNZ1_9BILA</name>
<evidence type="ECO:0000313" key="1">
    <source>
        <dbReference type="Proteomes" id="UP000887579"/>
    </source>
</evidence>
<sequence length="327" mass="38432">MKNGRFIENRLKSIKERVKVIKHVRTDQNPADIGSRGCDFDELARRKLWWHGPEFLLLEEENWPPEAVKAVVFDKDVSGNDCFELPKNPEMDISIKRKLDTTTFNVTSKKKKHDQPPASFDLPIDVERFSKWRTLVGTTAAVLYFTKQYWKYGESYIIERLMAVDCFSYNDPKMIELAELVIILNIQRKYPPSDLVIRNLKLRKNFYALYWEVSNRIPVTKITPALIWLPKCYETELLILDIHVKLHHAGPRHTLNEMRSKYWLCTGKAVANKVLHNNCGHCKLLKLKPYHLPPMPELHIIAFATIVEILIVTLLFKSLYWVFYFIF</sequence>
<dbReference type="Proteomes" id="UP000887579">
    <property type="component" value="Unplaced"/>
</dbReference>
<reference evidence="2" key="1">
    <citation type="submission" date="2022-11" db="UniProtKB">
        <authorList>
            <consortium name="WormBaseParasite"/>
        </authorList>
    </citation>
    <scope>IDENTIFICATION</scope>
</reference>